<dbReference type="PIRSF" id="PIRSF012509">
    <property type="entry name" value="CamS"/>
    <property type="match status" value="1"/>
</dbReference>
<evidence type="ECO:0000313" key="2">
    <source>
        <dbReference type="Proteomes" id="UP000245938"/>
    </source>
</evidence>
<dbReference type="CDD" id="cd13440">
    <property type="entry name" value="CamS_repeat_2"/>
    <property type="match status" value="1"/>
</dbReference>
<dbReference type="Pfam" id="PF07537">
    <property type="entry name" value="CamS"/>
    <property type="match status" value="1"/>
</dbReference>
<proteinExistence type="predicted"/>
<gene>
    <name evidence="1" type="ORF">DEX24_08975</name>
</gene>
<dbReference type="RefSeq" id="WP_109306093.1">
    <property type="nucleotide sequence ID" value="NZ_BJUF01000014.1"/>
</dbReference>
<name>A0A2U3AL34_9BACL</name>
<sequence length="379" mass="42703">MKKLRWIPVVLTAVMLAGCTSPLSKETKEVVSSNKNDEETTIIPNTTIDGQYYRTLLPYKESLSRGLIVSNVYSKYDVKEVENGLTRISRKMYSPDDYFFQEGQYLDKDTVSSWLARSNQTEDGLNPSDKGLSVKDRATKAPVYLAHIIEQDYLTQSGKNKVKLSGISIGLALNSIYYYQKEAFGATFEEPIPDAKVLENGQKIADQIVKRMRDIDGLANVPITVGLFKQQERGAIVPGSYIAYGETGEGKASIKDWKKIKEQFVLFPMKNPTDEFRQVNDNFTVFKTNIDNYFANSANIIGTGYYTDDTVETLKIDMPIKFYGSAEITGFAQYVSSEVLKQFPKNMKVEVSITSVNGPEALVVKERNDTETYVHLYND</sequence>
<reference evidence="1 2" key="1">
    <citation type="submission" date="2018-05" db="EMBL/GenBank/DDBJ databases">
        <title>Kurthia sibirica genome sequence.</title>
        <authorList>
            <person name="Maclea K.S."/>
            <person name="Goen A.E."/>
        </authorList>
    </citation>
    <scope>NUCLEOTIDE SEQUENCE [LARGE SCALE GENOMIC DNA]</scope>
    <source>
        <strain evidence="1 2">ATCC 49154</strain>
    </source>
</reference>
<dbReference type="CDD" id="cd13441">
    <property type="entry name" value="CamS_repeat_1"/>
    <property type="match status" value="1"/>
</dbReference>
<dbReference type="AlphaFoldDB" id="A0A2U3AL34"/>
<organism evidence="1 2">
    <name type="scientific">Kurthia sibirica</name>
    <dbReference type="NCBI Taxonomy" id="202750"/>
    <lineage>
        <taxon>Bacteria</taxon>
        <taxon>Bacillati</taxon>
        <taxon>Bacillota</taxon>
        <taxon>Bacilli</taxon>
        <taxon>Bacillales</taxon>
        <taxon>Caryophanaceae</taxon>
        <taxon>Kurthia</taxon>
    </lineage>
</organism>
<dbReference type="Gene3D" id="3.10.570.10">
    <property type="entry name" value="sex pheromone staph- cam373 precursor domain"/>
    <property type="match status" value="1"/>
</dbReference>
<evidence type="ECO:0000313" key="1">
    <source>
        <dbReference type="EMBL" id="PWI25245.1"/>
    </source>
</evidence>
<protein>
    <recommendedName>
        <fullName evidence="3">CamS family sex pheromone protein</fullName>
    </recommendedName>
</protein>
<comment type="caution">
    <text evidence="1">The sequence shown here is derived from an EMBL/GenBank/DDBJ whole genome shotgun (WGS) entry which is preliminary data.</text>
</comment>
<dbReference type="InterPro" id="IPR011426">
    <property type="entry name" value="CamS"/>
</dbReference>
<dbReference type="EMBL" id="QFVR01000010">
    <property type="protein sequence ID" value="PWI25245.1"/>
    <property type="molecule type" value="Genomic_DNA"/>
</dbReference>
<dbReference type="OrthoDB" id="9795361at2"/>
<keyword evidence="2" id="KW-1185">Reference proteome</keyword>
<accession>A0A2U3AL34</accession>
<dbReference type="PROSITE" id="PS51257">
    <property type="entry name" value="PROKAR_LIPOPROTEIN"/>
    <property type="match status" value="1"/>
</dbReference>
<evidence type="ECO:0008006" key="3">
    <source>
        <dbReference type="Google" id="ProtNLM"/>
    </source>
</evidence>
<dbReference type="Proteomes" id="UP000245938">
    <property type="component" value="Unassembled WGS sequence"/>
</dbReference>